<name>A0AAN8GUV8_9TELE</name>
<dbReference type="EMBL" id="JAULUE010002055">
    <property type="protein sequence ID" value="KAK5891713.1"/>
    <property type="molecule type" value="Genomic_DNA"/>
</dbReference>
<protein>
    <submittedName>
        <fullName evidence="4">Uncharacterized protein</fullName>
    </submittedName>
</protein>
<dbReference type="Gene3D" id="3.80.10.10">
    <property type="entry name" value="Ribonuclease Inhibitor"/>
    <property type="match status" value="1"/>
</dbReference>
<accession>A0AAN8GUV8</accession>
<feature type="compositionally biased region" description="Basic and acidic residues" evidence="3">
    <location>
        <begin position="233"/>
        <end position="243"/>
    </location>
</feature>
<keyword evidence="5" id="KW-1185">Reference proteome</keyword>
<dbReference type="Proteomes" id="UP001335648">
    <property type="component" value="Unassembled WGS sequence"/>
</dbReference>
<dbReference type="InterPro" id="IPR051261">
    <property type="entry name" value="NLR"/>
</dbReference>
<proteinExistence type="predicted"/>
<keyword evidence="2" id="KW-0677">Repeat</keyword>
<dbReference type="SUPFAM" id="SSF52047">
    <property type="entry name" value="RNI-like"/>
    <property type="match status" value="1"/>
</dbReference>
<dbReference type="InterPro" id="IPR001611">
    <property type="entry name" value="Leu-rich_rpt"/>
</dbReference>
<sequence>MSGSEDEEGGVPPSSSTLSEGHERTEQERADSPEPSSVSMRSDRSTGDPTAFNLSDLIPKQRAGSPAPSCQSLKSDRSKDFPPLFSGEPGPSDTRQRAGSPAPSCQSLKSDRSKDFPPLFSGEPGPSDTRQRAGSPAPSCLSLKSDRSKDFPPLFSGEPGPSDTRQRAGSPAPSCQSLKSDRSKDFPPLFSDEPGPSDTRQRAGSPAPSCLSLKSDRSKDFPPLFSGEPGPSDTRDQQETSEVHTELDSIFRHLEENIFADLKKELKKFQEVLRTNNPECFESQVLSSESSSLRELDLSNNDLQDSGAKLLCEGLQNPRCKLKSLRLSGCLITKKGFSSLASALRSNSVLRELDVSFNNPGNKGAKLLSAERFESLRVDHGGQRFMKPGLRKYAQKDV</sequence>
<reference evidence="4 5" key="1">
    <citation type="journal article" date="2023" name="Mol. Biol. Evol.">
        <title>Genomics of Secondarily Temperate Adaptation in the Only Non-Antarctic Icefish.</title>
        <authorList>
            <person name="Rivera-Colon A.G."/>
            <person name="Rayamajhi N."/>
            <person name="Minhas B.F."/>
            <person name="Madrigal G."/>
            <person name="Bilyk K.T."/>
            <person name="Yoon V."/>
            <person name="Hune M."/>
            <person name="Gregory S."/>
            <person name="Cheng C.H.C."/>
            <person name="Catchen J.M."/>
        </authorList>
    </citation>
    <scope>NUCLEOTIDE SEQUENCE [LARGE SCALE GENOMIC DNA]</scope>
    <source>
        <strain evidence="4">JC2023a</strain>
    </source>
</reference>
<evidence type="ECO:0000256" key="3">
    <source>
        <dbReference type="SAM" id="MobiDB-lite"/>
    </source>
</evidence>
<evidence type="ECO:0000256" key="2">
    <source>
        <dbReference type="ARBA" id="ARBA00022737"/>
    </source>
</evidence>
<evidence type="ECO:0000313" key="4">
    <source>
        <dbReference type="EMBL" id="KAK5891713.1"/>
    </source>
</evidence>
<feature type="region of interest" description="Disordered" evidence="3">
    <location>
        <begin position="1"/>
        <end position="243"/>
    </location>
</feature>
<dbReference type="Pfam" id="PF13516">
    <property type="entry name" value="LRR_6"/>
    <property type="match status" value="3"/>
</dbReference>
<evidence type="ECO:0000256" key="1">
    <source>
        <dbReference type="ARBA" id="ARBA00022614"/>
    </source>
</evidence>
<dbReference type="InterPro" id="IPR032675">
    <property type="entry name" value="LRR_dom_sf"/>
</dbReference>
<dbReference type="PANTHER" id="PTHR24106">
    <property type="entry name" value="NACHT, LRR AND CARD DOMAINS-CONTAINING"/>
    <property type="match status" value="1"/>
</dbReference>
<evidence type="ECO:0000313" key="5">
    <source>
        <dbReference type="Proteomes" id="UP001335648"/>
    </source>
</evidence>
<dbReference type="SMART" id="SM00368">
    <property type="entry name" value="LRR_RI"/>
    <property type="match status" value="3"/>
</dbReference>
<gene>
    <name evidence="4" type="ORF">CesoFtcFv8_012163</name>
</gene>
<dbReference type="AlphaFoldDB" id="A0AAN8GUV8"/>
<keyword evidence="1" id="KW-0433">Leucine-rich repeat</keyword>
<organism evidence="4 5">
    <name type="scientific">Champsocephalus esox</name>
    <name type="common">pike icefish</name>
    <dbReference type="NCBI Taxonomy" id="159716"/>
    <lineage>
        <taxon>Eukaryota</taxon>
        <taxon>Metazoa</taxon>
        <taxon>Chordata</taxon>
        <taxon>Craniata</taxon>
        <taxon>Vertebrata</taxon>
        <taxon>Euteleostomi</taxon>
        <taxon>Actinopterygii</taxon>
        <taxon>Neopterygii</taxon>
        <taxon>Teleostei</taxon>
        <taxon>Neoteleostei</taxon>
        <taxon>Acanthomorphata</taxon>
        <taxon>Eupercaria</taxon>
        <taxon>Perciformes</taxon>
        <taxon>Notothenioidei</taxon>
        <taxon>Channichthyidae</taxon>
        <taxon>Champsocephalus</taxon>
    </lineage>
</organism>
<feature type="compositionally biased region" description="Basic and acidic residues" evidence="3">
    <location>
        <begin position="20"/>
        <end position="32"/>
    </location>
</feature>
<comment type="caution">
    <text evidence="4">The sequence shown here is derived from an EMBL/GenBank/DDBJ whole genome shotgun (WGS) entry which is preliminary data.</text>
</comment>